<dbReference type="EMBL" id="BAAAQG010000002">
    <property type="protein sequence ID" value="GAA1697006.1"/>
    <property type="molecule type" value="Genomic_DNA"/>
</dbReference>
<evidence type="ECO:0000313" key="3">
    <source>
        <dbReference type="Proteomes" id="UP001500383"/>
    </source>
</evidence>
<organism evidence="2 3">
    <name type="scientific">Dietzia cercidiphylli</name>
    <dbReference type="NCBI Taxonomy" id="498199"/>
    <lineage>
        <taxon>Bacteria</taxon>
        <taxon>Bacillati</taxon>
        <taxon>Actinomycetota</taxon>
        <taxon>Actinomycetes</taxon>
        <taxon>Mycobacteriales</taxon>
        <taxon>Dietziaceae</taxon>
        <taxon>Dietzia</taxon>
    </lineage>
</organism>
<evidence type="ECO:0000313" key="2">
    <source>
        <dbReference type="EMBL" id="GAA1697006.1"/>
    </source>
</evidence>
<sequence length="491" mass="53898">MPTPHRDGEATTGGIPAMVPCHAAERNEDQMSDQSPTTPGEANPGTSAPTPTPTPGPRPGAPSPAALARKVAPRAVAAPESRIVRASDPSEWGRVDDSGAVFVRTSEGERQVGSWQAGAPEEGLAHFGLRYDDLVAEVSLLEARLDSHPQDARKTRASAEALAEQLPSAAAVGDLDALATRLATVVERSGAVEVEARQRKDEERATAIARKEALAVEAEEIGESSTQWKAAGDRLREILDEWKTIRGIDRKTDDALWKRFSKAREAFNRRRGSHFAELDRTRASVKRVKEELVERAEAISASTDWNDTATAFRRLMDEWKAAGRAPREADDALWKRFKAAQDTFFDARHAAAAERDAEFEGNADAKEALLTEFSARIDPDKNLDAARAALRELQTRWEEIGKVPRERMGQLEGRIRALEKSVSDAADAEWRRTDPEAKARAAQFWVRVDDFEAQAAKADAAGKSKDAEKARAQAMQWKEWAEAAENAVDTR</sequence>
<feature type="compositionally biased region" description="Low complexity" evidence="1">
    <location>
        <begin position="63"/>
        <end position="79"/>
    </location>
</feature>
<dbReference type="Pfam" id="PF03993">
    <property type="entry name" value="DUF349"/>
    <property type="match status" value="3"/>
</dbReference>
<reference evidence="2 3" key="1">
    <citation type="journal article" date="2019" name="Int. J. Syst. Evol. Microbiol.">
        <title>The Global Catalogue of Microorganisms (GCM) 10K type strain sequencing project: providing services to taxonomists for standard genome sequencing and annotation.</title>
        <authorList>
            <consortium name="The Broad Institute Genomics Platform"/>
            <consortium name="The Broad Institute Genome Sequencing Center for Infectious Disease"/>
            <person name="Wu L."/>
            <person name="Ma J."/>
        </authorList>
    </citation>
    <scope>NUCLEOTIDE SEQUENCE [LARGE SCALE GENOMIC DNA]</scope>
    <source>
        <strain evidence="2 3">JCM 16002</strain>
    </source>
</reference>
<proteinExistence type="predicted"/>
<comment type="caution">
    <text evidence="2">The sequence shown here is derived from an EMBL/GenBank/DDBJ whole genome shotgun (WGS) entry which is preliminary data.</text>
</comment>
<dbReference type="InterPro" id="IPR007139">
    <property type="entry name" value="DUF349"/>
</dbReference>
<accession>A0ABN2I1R3</accession>
<protein>
    <submittedName>
        <fullName evidence="2">DUF349 domain-containing protein</fullName>
    </submittedName>
</protein>
<evidence type="ECO:0000256" key="1">
    <source>
        <dbReference type="SAM" id="MobiDB-lite"/>
    </source>
</evidence>
<name>A0ABN2I1R3_9ACTN</name>
<keyword evidence="3" id="KW-1185">Reference proteome</keyword>
<gene>
    <name evidence="2" type="ORF">GCM10009831_01260</name>
</gene>
<feature type="compositionally biased region" description="Pro residues" evidence="1">
    <location>
        <begin position="50"/>
        <end position="62"/>
    </location>
</feature>
<dbReference type="Proteomes" id="UP001500383">
    <property type="component" value="Unassembled WGS sequence"/>
</dbReference>
<feature type="region of interest" description="Disordered" evidence="1">
    <location>
        <begin position="1"/>
        <end position="82"/>
    </location>
</feature>